<dbReference type="Proteomes" id="UP000485058">
    <property type="component" value="Unassembled WGS sequence"/>
</dbReference>
<evidence type="ECO:0000313" key="1">
    <source>
        <dbReference type="EMBL" id="GFH13239.1"/>
    </source>
</evidence>
<keyword evidence="2" id="KW-1185">Reference proteome</keyword>
<accession>A0A699Z2K8</accession>
<reference evidence="1 2" key="1">
    <citation type="submission" date="2020-02" db="EMBL/GenBank/DDBJ databases">
        <title>Draft genome sequence of Haematococcus lacustris strain NIES-144.</title>
        <authorList>
            <person name="Morimoto D."/>
            <person name="Nakagawa S."/>
            <person name="Yoshida T."/>
            <person name="Sawayama S."/>
        </authorList>
    </citation>
    <scope>NUCLEOTIDE SEQUENCE [LARGE SCALE GENOMIC DNA]</scope>
    <source>
        <strain evidence="1 2">NIES-144</strain>
    </source>
</reference>
<proteinExistence type="predicted"/>
<feature type="non-terminal residue" evidence="1">
    <location>
        <position position="1"/>
    </location>
</feature>
<protein>
    <submittedName>
        <fullName evidence="1">Uncharacterized protein</fullName>
    </submittedName>
</protein>
<name>A0A699Z2K8_HAELA</name>
<organism evidence="1 2">
    <name type="scientific">Haematococcus lacustris</name>
    <name type="common">Green alga</name>
    <name type="synonym">Haematococcus pluvialis</name>
    <dbReference type="NCBI Taxonomy" id="44745"/>
    <lineage>
        <taxon>Eukaryota</taxon>
        <taxon>Viridiplantae</taxon>
        <taxon>Chlorophyta</taxon>
        <taxon>core chlorophytes</taxon>
        <taxon>Chlorophyceae</taxon>
        <taxon>CS clade</taxon>
        <taxon>Chlamydomonadales</taxon>
        <taxon>Haematococcaceae</taxon>
        <taxon>Haematococcus</taxon>
    </lineage>
</organism>
<gene>
    <name evidence="1" type="ORF">HaLaN_09080</name>
</gene>
<evidence type="ECO:0000313" key="2">
    <source>
        <dbReference type="Proteomes" id="UP000485058"/>
    </source>
</evidence>
<dbReference type="AlphaFoldDB" id="A0A699Z2K8"/>
<feature type="non-terminal residue" evidence="1">
    <location>
        <position position="80"/>
    </location>
</feature>
<comment type="caution">
    <text evidence="1">The sequence shown here is derived from an EMBL/GenBank/DDBJ whole genome shotgun (WGS) entry which is preliminary data.</text>
</comment>
<sequence>MYIAQPQRSLRACAAKGGLPLDSKLALQTMHIPGIPAGSLQDVLCHAHGIYIGSATRLDLTRRRNDYYPLHDLVLYDVVT</sequence>
<dbReference type="EMBL" id="BLLF01000589">
    <property type="protein sequence ID" value="GFH13239.1"/>
    <property type="molecule type" value="Genomic_DNA"/>
</dbReference>